<protein>
    <recommendedName>
        <fullName evidence="5">Glycosyltransferase 2-like domain-containing protein</fullName>
    </recommendedName>
</protein>
<keyword evidence="2" id="KW-0732">Signal</keyword>
<feature type="transmembrane region" description="Helical" evidence="1">
    <location>
        <begin position="265"/>
        <end position="289"/>
    </location>
</feature>
<keyword evidence="1" id="KW-1133">Transmembrane helix</keyword>
<feature type="chain" id="PRO_5012836752" description="Glycosyltransferase 2-like domain-containing protein" evidence="2">
    <location>
        <begin position="16"/>
        <end position="348"/>
    </location>
</feature>
<evidence type="ECO:0000313" key="4">
    <source>
        <dbReference type="Proteomes" id="UP000076761"/>
    </source>
</evidence>
<keyword evidence="1" id="KW-0472">Membrane</keyword>
<dbReference type="InParanoid" id="A0A165VKN8"/>
<accession>A0A165VKN8</accession>
<organism evidence="3 4">
    <name type="scientific">Neolentinus lepideus HHB14362 ss-1</name>
    <dbReference type="NCBI Taxonomy" id="1314782"/>
    <lineage>
        <taxon>Eukaryota</taxon>
        <taxon>Fungi</taxon>
        <taxon>Dikarya</taxon>
        <taxon>Basidiomycota</taxon>
        <taxon>Agaricomycotina</taxon>
        <taxon>Agaricomycetes</taxon>
        <taxon>Gloeophyllales</taxon>
        <taxon>Gloeophyllaceae</taxon>
        <taxon>Neolentinus</taxon>
    </lineage>
</organism>
<keyword evidence="1" id="KW-0812">Transmembrane</keyword>
<evidence type="ECO:0000313" key="3">
    <source>
        <dbReference type="EMBL" id="KZT29811.1"/>
    </source>
</evidence>
<dbReference type="AlphaFoldDB" id="A0A165VKN8"/>
<sequence>MTFGYSLLLSVTVLALPIVSANFAPIDSIVVCVDASWRDLCLFLLTKYVAHAATTLSTPGGKFHDSLAWRIVAVLLPSASWSRSLEFCSKWIGAKGWKDNLHWAWGGGALMVVTRTRTWKPGYASAQGKLLARLPRTWSTYNYALDQLPSGYQTAKRPVDDAASLFIDGEQIKYWPIHGKMNELPEGYGLAFFEVKNIFMDELKGRRRNWLLQEVDLVYDDPRNADIKLAHTRHWMAMLISIVQLVASMITLYRTRGDQIACFGYAAFGLSVIPFMLMSFMNLVFNAVLGDFPHVLRTGVLEESERCLPQETWYEGVWGIIPMLQLMTGQVCALKCICGRRTMVKSSS</sequence>
<dbReference type="EMBL" id="KV425553">
    <property type="protein sequence ID" value="KZT29811.1"/>
    <property type="molecule type" value="Genomic_DNA"/>
</dbReference>
<feature type="transmembrane region" description="Helical" evidence="1">
    <location>
        <begin position="235"/>
        <end position="253"/>
    </location>
</feature>
<feature type="signal peptide" evidence="2">
    <location>
        <begin position="1"/>
        <end position="15"/>
    </location>
</feature>
<name>A0A165VKN8_9AGAM</name>
<keyword evidence="4" id="KW-1185">Reference proteome</keyword>
<evidence type="ECO:0000256" key="2">
    <source>
        <dbReference type="SAM" id="SignalP"/>
    </source>
</evidence>
<reference evidence="3 4" key="1">
    <citation type="journal article" date="2016" name="Mol. Biol. Evol.">
        <title>Comparative Genomics of Early-Diverging Mushroom-Forming Fungi Provides Insights into the Origins of Lignocellulose Decay Capabilities.</title>
        <authorList>
            <person name="Nagy L.G."/>
            <person name="Riley R."/>
            <person name="Tritt A."/>
            <person name="Adam C."/>
            <person name="Daum C."/>
            <person name="Floudas D."/>
            <person name="Sun H."/>
            <person name="Yadav J.S."/>
            <person name="Pangilinan J."/>
            <person name="Larsson K.H."/>
            <person name="Matsuura K."/>
            <person name="Barry K."/>
            <person name="Labutti K."/>
            <person name="Kuo R."/>
            <person name="Ohm R.A."/>
            <person name="Bhattacharya S.S."/>
            <person name="Shirouzu T."/>
            <person name="Yoshinaga Y."/>
            <person name="Martin F.M."/>
            <person name="Grigoriev I.V."/>
            <person name="Hibbett D.S."/>
        </authorList>
    </citation>
    <scope>NUCLEOTIDE SEQUENCE [LARGE SCALE GENOMIC DNA]</scope>
    <source>
        <strain evidence="3 4">HHB14362 ss-1</strain>
    </source>
</reference>
<proteinExistence type="predicted"/>
<evidence type="ECO:0000256" key="1">
    <source>
        <dbReference type="SAM" id="Phobius"/>
    </source>
</evidence>
<gene>
    <name evidence="3" type="ORF">NEOLEDRAFT_477161</name>
</gene>
<dbReference type="OrthoDB" id="3253026at2759"/>
<feature type="transmembrane region" description="Helical" evidence="1">
    <location>
        <begin position="317"/>
        <end position="338"/>
    </location>
</feature>
<dbReference type="Proteomes" id="UP000076761">
    <property type="component" value="Unassembled WGS sequence"/>
</dbReference>
<evidence type="ECO:0008006" key="5">
    <source>
        <dbReference type="Google" id="ProtNLM"/>
    </source>
</evidence>